<dbReference type="AlphaFoldDB" id="A0A5P8WBC3"/>
<proteinExistence type="predicted"/>
<keyword evidence="2" id="KW-1185">Reference proteome</keyword>
<protein>
    <submittedName>
        <fullName evidence="1">Uncharacterized protein</fullName>
    </submittedName>
</protein>
<evidence type="ECO:0000313" key="1">
    <source>
        <dbReference type="EMBL" id="QFS49892.1"/>
    </source>
</evidence>
<accession>A0A5P8WBC3</accession>
<name>A0A5P8WBC3_9NOSO</name>
<reference evidence="1 2" key="1">
    <citation type="submission" date="2019-10" db="EMBL/GenBank/DDBJ databases">
        <title>Genomic and transcriptomic insights into the perfect genentic adaptation of a filamentous nitrogen-fixing cyanobacterium to rice fields.</title>
        <authorList>
            <person name="Chen Z."/>
        </authorList>
    </citation>
    <scope>NUCLEOTIDE SEQUENCE [LARGE SCALE GENOMIC DNA]</scope>
    <source>
        <strain evidence="1">CCNUC1</strain>
    </source>
</reference>
<evidence type="ECO:0000313" key="2">
    <source>
        <dbReference type="Proteomes" id="UP000326678"/>
    </source>
</evidence>
<organism evidence="1 2">
    <name type="scientific">Nostoc sphaeroides CCNUC1</name>
    <dbReference type="NCBI Taxonomy" id="2653204"/>
    <lineage>
        <taxon>Bacteria</taxon>
        <taxon>Bacillati</taxon>
        <taxon>Cyanobacteriota</taxon>
        <taxon>Cyanophyceae</taxon>
        <taxon>Nostocales</taxon>
        <taxon>Nostocaceae</taxon>
        <taxon>Nostoc</taxon>
    </lineage>
</organism>
<dbReference type="Proteomes" id="UP000326678">
    <property type="component" value="Chromosome Gxm2"/>
</dbReference>
<dbReference type="KEGG" id="nsh:GXM_07386"/>
<dbReference type="EMBL" id="CP045227">
    <property type="protein sequence ID" value="QFS49892.1"/>
    <property type="molecule type" value="Genomic_DNA"/>
</dbReference>
<sequence length="40" mass="4500">MSQSVYLSLLNNLTVKKPNTNYPIPKIPQSAHALKDLQFS</sequence>
<gene>
    <name evidence="1" type="ORF">GXM_07386</name>
</gene>